<dbReference type="EMBL" id="ALJD01000003">
    <property type="protein sequence ID" value="EJN60098.1"/>
    <property type="molecule type" value="Genomic_DNA"/>
</dbReference>
<sequence>MQVSTGLFHESGNVCAAREKQLFDETRRRVVTFRGRCPPWKAPPNVAISSQVLWVSRTTENETRP</sequence>
<dbReference type="Proteomes" id="UP000007813">
    <property type="component" value="Unassembled WGS sequence"/>
</dbReference>
<evidence type="ECO:0000313" key="2">
    <source>
        <dbReference type="Proteomes" id="UP000007813"/>
    </source>
</evidence>
<reference evidence="1 2" key="1">
    <citation type="journal article" date="2012" name="J. Bacteriol.">
        <title>Draft Genome Sequence of the Extremely Halophilic Archaeon Halogranum salarium B-1T.</title>
        <authorList>
            <person name="Kim K.K."/>
            <person name="Lee K.C."/>
            <person name="Lee J.S."/>
        </authorList>
    </citation>
    <scope>NUCLEOTIDE SEQUENCE [LARGE SCALE GENOMIC DNA]</scope>
    <source>
        <strain evidence="1 2">B-1</strain>
    </source>
</reference>
<accession>J3A3V9</accession>
<gene>
    <name evidence="1" type="ORF">HSB1_07010</name>
</gene>
<organism evidence="1 2">
    <name type="scientific">Halogranum salarium B-1</name>
    <dbReference type="NCBI Taxonomy" id="1210908"/>
    <lineage>
        <taxon>Archaea</taxon>
        <taxon>Methanobacteriati</taxon>
        <taxon>Methanobacteriota</taxon>
        <taxon>Stenosarchaea group</taxon>
        <taxon>Halobacteria</taxon>
        <taxon>Halobacteriales</taxon>
        <taxon>Haloferacaceae</taxon>
    </lineage>
</organism>
<protein>
    <submittedName>
        <fullName evidence="1">Uncharacterized protein</fullName>
    </submittedName>
</protein>
<dbReference type="AlphaFoldDB" id="J3A3V9"/>
<evidence type="ECO:0000313" key="1">
    <source>
        <dbReference type="EMBL" id="EJN60098.1"/>
    </source>
</evidence>
<comment type="caution">
    <text evidence="1">The sequence shown here is derived from an EMBL/GenBank/DDBJ whole genome shotgun (WGS) entry which is preliminary data.</text>
</comment>
<name>J3A3V9_9EURY</name>
<proteinExistence type="predicted"/>